<keyword evidence="3" id="KW-1185">Reference proteome</keyword>
<gene>
    <name evidence="2" type="ORF">Fcan01_15932</name>
</gene>
<comment type="caution">
    <text evidence="2">The sequence shown here is derived from an EMBL/GenBank/DDBJ whole genome shotgun (WGS) entry which is preliminary data.</text>
</comment>
<organism evidence="2 3">
    <name type="scientific">Folsomia candida</name>
    <name type="common">Springtail</name>
    <dbReference type="NCBI Taxonomy" id="158441"/>
    <lineage>
        <taxon>Eukaryota</taxon>
        <taxon>Metazoa</taxon>
        <taxon>Ecdysozoa</taxon>
        <taxon>Arthropoda</taxon>
        <taxon>Hexapoda</taxon>
        <taxon>Collembola</taxon>
        <taxon>Entomobryomorpha</taxon>
        <taxon>Isotomoidea</taxon>
        <taxon>Isotomidae</taxon>
        <taxon>Proisotominae</taxon>
        <taxon>Folsomia</taxon>
    </lineage>
</organism>
<evidence type="ECO:0000313" key="2">
    <source>
        <dbReference type="EMBL" id="OXA49374.1"/>
    </source>
</evidence>
<reference evidence="2 3" key="1">
    <citation type="submission" date="2015-12" db="EMBL/GenBank/DDBJ databases">
        <title>The genome of Folsomia candida.</title>
        <authorList>
            <person name="Faddeeva A."/>
            <person name="Derks M.F."/>
            <person name="Anvar Y."/>
            <person name="Smit S."/>
            <person name="Van Straalen N."/>
            <person name="Roelofs D."/>
        </authorList>
    </citation>
    <scope>NUCLEOTIDE SEQUENCE [LARGE SCALE GENOMIC DNA]</scope>
    <source>
        <strain evidence="2 3">VU population</strain>
        <tissue evidence="2">Whole body</tissue>
    </source>
</reference>
<proteinExistence type="predicted"/>
<name>A0A226DX39_FOLCA</name>
<dbReference type="EMBL" id="LNIX01000010">
    <property type="protein sequence ID" value="OXA49374.1"/>
    <property type="molecule type" value="Genomic_DNA"/>
</dbReference>
<feature type="signal peptide" evidence="1">
    <location>
        <begin position="1"/>
        <end position="26"/>
    </location>
</feature>
<accession>A0A226DX39</accession>
<protein>
    <submittedName>
        <fullName evidence="2">Uncharacterized protein</fullName>
    </submittedName>
</protein>
<dbReference type="AlphaFoldDB" id="A0A226DX39"/>
<sequence length="281" mass="30306">MFLRSLTIPVLLRVLIVTTTWEATSAIHSVTRYAGGIQISQADIHDNSYASQSLVVFENGIGYGVGVLNSECSFLARISSSGRPRIGDPVYLQVNSTDVFTISTVTNLTSTDDPAYKFVEFTHGGLPDGSHPSYLPGMLAPPPSEGTSCNLVGLGDSFQPERLPSNVISRTACIAAWAAYPVVQNELSANPSRYFCLYPTSDPAFTPATFTFRFGQLDLPGAAFCKNWSGLPIHLQIPGLSRCTWLGIALGTKPIFAGYIKYFIEGTGVPPVVVEYIRVAL</sequence>
<evidence type="ECO:0000256" key="1">
    <source>
        <dbReference type="SAM" id="SignalP"/>
    </source>
</evidence>
<feature type="chain" id="PRO_5012172079" evidence="1">
    <location>
        <begin position="27"/>
        <end position="281"/>
    </location>
</feature>
<evidence type="ECO:0000313" key="3">
    <source>
        <dbReference type="Proteomes" id="UP000198287"/>
    </source>
</evidence>
<dbReference type="Proteomes" id="UP000198287">
    <property type="component" value="Unassembled WGS sequence"/>
</dbReference>
<keyword evidence="1" id="KW-0732">Signal</keyword>